<accession>A0A0T9LH99</accession>
<organism evidence="2 3">
    <name type="scientific">Yersinia kristensenii</name>
    <dbReference type="NCBI Taxonomy" id="28152"/>
    <lineage>
        <taxon>Bacteria</taxon>
        <taxon>Pseudomonadati</taxon>
        <taxon>Pseudomonadota</taxon>
        <taxon>Gammaproteobacteria</taxon>
        <taxon>Enterobacterales</taxon>
        <taxon>Yersiniaceae</taxon>
        <taxon>Yersinia</taxon>
    </lineage>
</organism>
<proteinExistence type="predicted"/>
<protein>
    <submittedName>
        <fullName evidence="2">Uncharacterized protein</fullName>
    </submittedName>
</protein>
<sequence>MKKTTKNRMLVYLRMLGVFKYCQMYSIQILFCTVIILIALLIYNPDAISAVGSLITAFIAYKAYKSAPAWLLKHRYNLFHDFIKGMVTVNNNLFSHFTQIDENDDDNKAIENILFEDTSFGLIDIDYKFFKNADFMIELIKIDMTENNTEQLSIKYKQYKKDVIRSWAEAYYYKHLPDYEYKYEPKKKEFYIYLRDIVDKTVQS</sequence>
<evidence type="ECO:0000313" key="2">
    <source>
        <dbReference type="EMBL" id="CNE94970.1"/>
    </source>
</evidence>
<feature type="transmembrane region" description="Helical" evidence="1">
    <location>
        <begin position="47"/>
        <end position="64"/>
    </location>
</feature>
<dbReference type="EMBL" id="CPYI01000010">
    <property type="protein sequence ID" value="CNE94970.1"/>
    <property type="molecule type" value="Genomic_DNA"/>
</dbReference>
<keyword evidence="1" id="KW-1133">Transmembrane helix</keyword>
<keyword evidence="1" id="KW-0472">Membrane</keyword>
<evidence type="ECO:0000256" key="1">
    <source>
        <dbReference type="SAM" id="Phobius"/>
    </source>
</evidence>
<dbReference type="Proteomes" id="UP000045824">
    <property type="component" value="Unassembled WGS sequence"/>
</dbReference>
<dbReference type="AlphaFoldDB" id="A0A0T9LH99"/>
<name>A0A0T9LH99_YERKR</name>
<dbReference type="RefSeq" id="WP_046694711.1">
    <property type="nucleotide sequence ID" value="NZ_CAWMAB010000010.1"/>
</dbReference>
<keyword evidence="1" id="KW-0812">Transmembrane</keyword>
<reference evidence="2 3" key="1">
    <citation type="submission" date="2015-03" db="EMBL/GenBank/DDBJ databases">
        <authorList>
            <person name="Murphy D."/>
        </authorList>
    </citation>
    <scope>NUCLEOTIDE SEQUENCE [LARGE SCALE GENOMIC DNA]</scope>
    <source>
        <strain evidence="2 3">FCF326</strain>
    </source>
</reference>
<evidence type="ECO:0000313" key="3">
    <source>
        <dbReference type="Proteomes" id="UP000045824"/>
    </source>
</evidence>
<feature type="transmembrane region" description="Helical" evidence="1">
    <location>
        <begin position="21"/>
        <end position="41"/>
    </location>
</feature>
<gene>
    <name evidence="2" type="ORF">ERS008491_02687</name>
</gene>